<dbReference type="SUPFAM" id="SSF55455">
    <property type="entry name" value="SRF-like"/>
    <property type="match status" value="1"/>
</dbReference>
<dbReference type="PANTHER" id="PTHR48019">
    <property type="entry name" value="SERUM RESPONSE FACTOR HOMOLOG"/>
    <property type="match status" value="1"/>
</dbReference>
<evidence type="ECO:0000256" key="2">
    <source>
        <dbReference type="ARBA" id="ARBA00023015"/>
    </source>
</evidence>
<dbReference type="InterPro" id="IPR002487">
    <property type="entry name" value="TF_Kbox"/>
</dbReference>
<dbReference type="AlphaFoldDB" id="A0A8F2Z0E1"/>
<dbReference type="PROSITE" id="PS00350">
    <property type="entry name" value="MADS_BOX_1"/>
    <property type="match status" value="1"/>
</dbReference>
<evidence type="ECO:0000256" key="4">
    <source>
        <dbReference type="ARBA" id="ARBA00023163"/>
    </source>
</evidence>
<evidence type="ECO:0000256" key="5">
    <source>
        <dbReference type="ARBA" id="ARBA00023242"/>
    </source>
</evidence>
<dbReference type="EMBL" id="MT103484">
    <property type="protein sequence ID" value="QWX93756.1"/>
    <property type="molecule type" value="mRNA"/>
</dbReference>
<keyword evidence="4" id="KW-0804">Transcription</keyword>
<keyword evidence="6" id="KW-0175">Coiled coil</keyword>
<organism evidence="9">
    <name type="scientific">Cunninghamia lanceolata</name>
    <name type="common">China fir</name>
    <name type="synonym">Pinus lanceolata</name>
    <dbReference type="NCBI Taxonomy" id="28977"/>
    <lineage>
        <taxon>Eukaryota</taxon>
        <taxon>Viridiplantae</taxon>
        <taxon>Streptophyta</taxon>
        <taxon>Embryophyta</taxon>
        <taxon>Tracheophyta</taxon>
        <taxon>Spermatophyta</taxon>
        <taxon>Pinopsida</taxon>
        <taxon>Pinidae</taxon>
        <taxon>Conifers II</taxon>
        <taxon>Cupressales</taxon>
        <taxon>Cupressaceae</taxon>
        <taxon>Cunninghamia</taxon>
    </lineage>
</organism>
<reference evidence="9" key="1">
    <citation type="submission" date="2020-02" db="EMBL/GenBank/DDBJ databases">
        <title>Genome-wide identification and analysis of the MADS-box gene family in Cunninghamia lanceolate (Lamb.) Hook.</title>
        <authorList>
            <person name="Xie Y."/>
        </authorList>
    </citation>
    <scope>NUCLEOTIDE SEQUENCE</scope>
</reference>
<evidence type="ECO:0000259" key="7">
    <source>
        <dbReference type="PROSITE" id="PS50066"/>
    </source>
</evidence>
<dbReference type="CDD" id="cd00265">
    <property type="entry name" value="MADS_MEF2_like"/>
    <property type="match status" value="1"/>
</dbReference>
<dbReference type="InterPro" id="IPR036879">
    <property type="entry name" value="TF_MADSbox_sf"/>
</dbReference>
<dbReference type="InterPro" id="IPR033896">
    <property type="entry name" value="MEF2-like_N"/>
</dbReference>
<feature type="coiled-coil region" evidence="6">
    <location>
        <begin position="87"/>
        <end position="114"/>
    </location>
</feature>
<evidence type="ECO:0000256" key="6">
    <source>
        <dbReference type="SAM" id="Coils"/>
    </source>
</evidence>
<comment type="subcellular location">
    <subcellularLocation>
        <location evidence="1">Nucleus</location>
    </subcellularLocation>
</comment>
<dbReference type="GO" id="GO:0003700">
    <property type="term" value="F:DNA-binding transcription factor activity"/>
    <property type="evidence" value="ECO:0007669"/>
    <property type="project" value="InterPro"/>
</dbReference>
<evidence type="ECO:0000256" key="3">
    <source>
        <dbReference type="ARBA" id="ARBA00023125"/>
    </source>
</evidence>
<dbReference type="PROSITE" id="PS51297">
    <property type="entry name" value="K_BOX"/>
    <property type="match status" value="1"/>
</dbReference>
<keyword evidence="5" id="KW-0539">Nucleus</keyword>
<dbReference type="PRINTS" id="PR00404">
    <property type="entry name" value="MADSDOMAIN"/>
</dbReference>
<protein>
    <submittedName>
        <fullName evidence="9">MADS-box protein 17</fullName>
    </submittedName>
</protein>
<evidence type="ECO:0000259" key="8">
    <source>
        <dbReference type="PROSITE" id="PS51297"/>
    </source>
</evidence>
<evidence type="ECO:0000313" key="9">
    <source>
        <dbReference type="EMBL" id="QWX93756.1"/>
    </source>
</evidence>
<dbReference type="SMART" id="SM00432">
    <property type="entry name" value="MADS"/>
    <property type="match status" value="1"/>
</dbReference>
<keyword evidence="2" id="KW-0805">Transcription regulation</keyword>
<proteinExistence type="evidence at transcript level"/>
<dbReference type="GO" id="GO:0045944">
    <property type="term" value="P:positive regulation of transcription by RNA polymerase II"/>
    <property type="evidence" value="ECO:0007669"/>
    <property type="project" value="InterPro"/>
</dbReference>
<sequence length="235" mass="27357">MAREKIEIKKIEKRAARHVTFSKRRGGLIKKARELSILCEADVGLIIFSATGKLFQYCSSSMKMILEKYQKYSNTTINNEQFSRESMQLENQEVIRIRQEIEDLNRTLRQMHGKELEGLTMAELQQLENKLEMGLHRVRSRKDERLLKEIYELQKQGIQFMEENVKLHRQLNEMQSCHVENNNAEEALFIEPLETHDHPQSSESTICTAYNFTLHKASVVDNEASDTSLQLGLSI</sequence>
<gene>
    <name evidence="9" type="primary">MADS17</name>
</gene>
<dbReference type="PROSITE" id="PS50066">
    <property type="entry name" value="MADS_BOX_2"/>
    <property type="match status" value="1"/>
</dbReference>
<dbReference type="InterPro" id="IPR050142">
    <property type="entry name" value="MADS-box/MEF2_TF"/>
</dbReference>
<dbReference type="GO" id="GO:0000977">
    <property type="term" value="F:RNA polymerase II transcription regulatory region sequence-specific DNA binding"/>
    <property type="evidence" value="ECO:0007669"/>
    <property type="project" value="InterPro"/>
</dbReference>
<evidence type="ECO:0000256" key="1">
    <source>
        <dbReference type="ARBA" id="ARBA00004123"/>
    </source>
</evidence>
<accession>A0A8F2Z0E1</accession>
<feature type="domain" description="K-box" evidence="8">
    <location>
        <begin position="87"/>
        <end position="177"/>
    </location>
</feature>
<keyword evidence="3" id="KW-0238">DNA-binding</keyword>
<dbReference type="GO" id="GO:0005634">
    <property type="term" value="C:nucleus"/>
    <property type="evidence" value="ECO:0007669"/>
    <property type="project" value="UniProtKB-SubCell"/>
</dbReference>
<dbReference type="GO" id="GO:0046983">
    <property type="term" value="F:protein dimerization activity"/>
    <property type="evidence" value="ECO:0007669"/>
    <property type="project" value="InterPro"/>
</dbReference>
<name>A0A8F2Z0E1_CUNLA</name>
<feature type="domain" description="MADS-box" evidence="7">
    <location>
        <begin position="1"/>
        <end position="61"/>
    </location>
</feature>
<dbReference type="Pfam" id="PF01486">
    <property type="entry name" value="K-box"/>
    <property type="match status" value="1"/>
</dbReference>
<dbReference type="InterPro" id="IPR002100">
    <property type="entry name" value="TF_MADSbox"/>
</dbReference>
<dbReference type="Pfam" id="PF00319">
    <property type="entry name" value="SRF-TF"/>
    <property type="match status" value="1"/>
</dbReference>
<dbReference type="Gene3D" id="3.40.1810.10">
    <property type="entry name" value="Transcription factor, MADS-box"/>
    <property type="match status" value="1"/>
</dbReference>